<dbReference type="OrthoDB" id="5491135at2"/>
<proteinExistence type="predicted"/>
<keyword evidence="3" id="KW-1185">Reference proteome</keyword>
<dbReference type="Gene3D" id="3.40.50.1820">
    <property type="entry name" value="alpha/beta hydrolase"/>
    <property type="match status" value="1"/>
</dbReference>
<dbReference type="InterPro" id="IPR050471">
    <property type="entry name" value="AB_hydrolase"/>
</dbReference>
<dbReference type="InterPro" id="IPR000073">
    <property type="entry name" value="AB_hydrolase_1"/>
</dbReference>
<name>A0A1G4RC47_9CAUL</name>
<dbReference type="RefSeq" id="WP_090646598.1">
    <property type="nucleotide sequence ID" value="NZ_CBCRYE010000004.1"/>
</dbReference>
<evidence type="ECO:0000259" key="1">
    <source>
        <dbReference type="Pfam" id="PF00561"/>
    </source>
</evidence>
<reference evidence="3" key="1">
    <citation type="submission" date="2016-10" db="EMBL/GenBank/DDBJ databases">
        <authorList>
            <person name="Varghese N."/>
            <person name="Submissions S."/>
        </authorList>
    </citation>
    <scope>NUCLEOTIDE SEQUENCE [LARGE SCALE GENOMIC DNA]</scope>
    <source>
        <strain evidence="3">CGMCC 1.3431</strain>
    </source>
</reference>
<dbReference type="Proteomes" id="UP000199150">
    <property type="component" value="Unassembled WGS sequence"/>
</dbReference>
<dbReference type="InterPro" id="IPR029058">
    <property type="entry name" value="AB_hydrolase_fold"/>
</dbReference>
<accession>A0A1G4RC47</accession>
<dbReference type="EMBL" id="FMTS01000002">
    <property type="protein sequence ID" value="SCW54434.1"/>
    <property type="molecule type" value="Genomic_DNA"/>
</dbReference>
<dbReference type="Pfam" id="PF00561">
    <property type="entry name" value="Abhydrolase_1"/>
    <property type="match status" value="1"/>
</dbReference>
<dbReference type="PANTHER" id="PTHR43433:SF4">
    <property type="entry name" value="NON-HEME CHLOROPEROXIDASE-RELATED"/>
    <property type="match status" value="1"/>
</dbReference>
<gene>
    <name evidence="2" type="ORF">SAMN02927928_1775</name>
</gene>
<dbReference type="SUPFAM" id="SSF53474">
    <property type="entry name" value="alpha/beta-Hydrolases"/>
    <property type="match status" value="1"/>
</dbReference>
<sequence>MLRVQGGIIPPIYLPISDGEGDRTTREALDAVVGYLAFLPGAPHDQWMTPILLVPGLLCTAEIFAPQIAALEPYGPVTVADTLEGETIPEIAANILAHASPRFALAGISMGGYICFEILRQAPERVIKLALIDTTARPDTPEQTTQRRALIALSRKASFRTILTQMFTSLVHPSHRRNAHLRDIQTRMGLAVGIDGMARQQAAIIARPDSRPDLPNIAVPTLVLVGDKDPLTPPDRAEEMAAAIPEARLVIVPDCGHISTLEQSEVVNRALIEWLREDRHSVVNSTPILR</sequence>
<evidence type="ECO:0000313" key="3">
    <source>
        <dbReference type="Proteomes" id="UP000199150"/>
    </source>
</evidence>
<dbReference type="AlphaFoldDB" id="A0A1G4RC47"/>
<organism evidence="2 3">
    <name type="scientific">Asticcacaulis taihuensis</name>
    <dbReference type="NCBI Taxonomy" id="260084"/>
    <lineage>
        <taxon>Bacteria</taxon>
        <taxon>Pseudomonadati</taxon>
        <taxon>Pseudomonadota</taxon>
        <taxon>Alphaproteobacteria</taxon>
        <taxon>Caulobacterales</taxon>
        <taxon>Caulobacteraceae</taxon>
        <taxon>Asticcacaulis</taxon>
    </lineage>
</organism>
<evidence type="ECO:0000313" key="2">
    <source>
        <dbReference type="EMBL" id="SCW54434.1"/>
    </source>
</evidence>
<dbReference type="PANTHER" id="PTHR43433">
    <property type="entry name" value="HYDROLASE, ALPHA/BETA FOLD FAMILY PROTEIN"/>
    <property type="match status" value="1"/>
</dbReference>
<dbReference type="PRINTS" id="PR00111">
    <property type="entry name" value="ABHYDROLASE"/>
</dbReference>
<feature type="domain" description="AB hydrolase-1" evidence="1">
    <location>
        <begin position="100"/>
        <end position="262"/>
    </location>
</feature>
<dbReference type="STRING" id="260084.SAMN02927928_1775"/>
<protein>
    <submittedName>
        <fullName evidence="2">Pimeloyl-ACP methyl ester carboxylesterase</fullName>
    </submittedName>
</protein>